<organism evidence="1 2">
    <name type="scientific">Guillardia theta</name>
    <name type="common">Cryptophyte</name>
    <name type="synonym">Cryptomonas phi</name>
    <dbReference type="NCBI Taxonomy" id="55529"/>
    <lineage>
        <taxon>Eukaryota</taxon>
        <taxon>Cryptophyceae</taxon>
        <taxon>Pyrenomonadales</taxon>
        <taxon>Geminigeraceae</taxon>
        <taxon>Guillardia</taxon>
    </lineage>
</organism>
<evidence type="ECO:0000313" key="1">
    <source>
        <dbReference type="EMBL" id="CAC27049.1"/>
    </source>
</evidence>
<reference evidence="1 2" key="1">
    <citation type="journal article" date="2001" name="Nature">
        <title>The highly reduced genome of an enslaved algal nucleus.</title>
        <authorList>
            <person name="Douglas S."/>
            <person name="Zauner S."/>
            <person name="Fraunholz M."/>
            <person name="Beaton M."/>
            <person name="Penny S."/>
            <person name="Deng L."/>
            <person name="Wu X."/>
            <person name="Reith M."/>
            <person name="Cavalier-Smith T."/>
            <person name="Maier U."/>
        </authorList>
    </citation>
    <scope>NUCLEOTIDE SEQUENCE [LARGE SCALE GENOMIC DNA]</scope>
</reference>
<dbReference type="Proteomes" id="UP000242167">
    <property type="component" value="Nucleomorph 2"/>
</dbReference>
<evidence type="ECO:0000313" key="2">
    <source>
        <dbReference type="Proteomes" id="UP000242167"/>
    </source>
</evidence>
<dbReference type="AlphaFoldDB" id="Q9AW22"/>
<name>Q9AW22_GUITH</name>
<dbReference type="RefSeq" id="XP_001713265.1">
    <property type="nucleotide sequence ID" value="XM_001713213.1"/>
</dbReference>
<accession>Q9AW22</accession>
<proteinExistence type="predicted"/>
<protein>
    <submittedName>
        <fullName evidence="1">Uncharacterized protein</fullName>
    </submittedName>
</protein>
<sequence length="206" mass="25516">MNKNKKSMKIFSCVKSTKKYLLENNIFSEFYFKFLLNRLKKINKDSIHLSKLEIDRFIIFTKRNSIRIRICKNRLYSINKIIKILHNYHLKKAIRFIIIIIDYKIHRCKFQKIIEFFSNNIQDKFFFFLFKKKFQLEKTFFTNGFNKINIVYNIRLSSYLFSEIFQFDYIFKISRIILCYYLKSILHLNYDEKKFFFSFFRNSLNV</sequence>
<dbReference type="EMBL" id="AJ010592">
    <property type="protein sequence ID" value="CAC27049.1"/>
    <property type="molecule type" value="Genomic_DNA"/>
</dbReference>
<dbReference type="GO" id="GO:0000428">
    <property type="term" value="C:DNA-directed RNA polymerase complex"/>
    <property type="evidence" value="ECO:0007669"/>
    <property type="project" value="UniProtKB-KW"/>
</dbReference>
<dbReference type="GeneID" id="857592"/>